<comment type="caution">
    <text evidence="2">The sequence shown here is derived from an EMBL/GenBank/DDBJ whole genome shotgun (WGS) entry which is preliminary data.</text>
</comment>
<dbReference type="Pfam" id="PF26154">
    <property type="entry name" value="DUF8042"/>
    <property type="match status" value="1"/>
</dbReference>
<evidence type="ECO:0000313" key="2">
    <source>
        <dbReference type="EMBL" id="KGR86933.1"/>
    </source>
</evidence>
<dbReference type="Proteomes" id="UP000030487">
    <property type="component" value="Unassembled WGS sequence"/>
</dbReference>
<accession>A0ABR4Y1S7</accession>
<proteinExistence type="predicted"/>
<evidence type="ECO:0000259" key="1">
    <source>
        <dbReference type="Pfam" id="PF26154"/>
    </source>
</evidence>
<feature type="domain" description="DUF8042" evidence="1">
    <location>
        <begin position="6"/>
        <end position="105"/>
    </location>
</feature>
<sequence length="117" mass="13633">MNELMQETQQSYYEYVIRIEQGCQQIANMLRIGQQADALQIIIDLSEGMGWLVSVEHYMIEQNYKVNSQTKEALDMLNEINHALEISDFVTVADLFEYEIAPMFASASEWIFEKIEN</sequence>
<reference evidence="2 3" key="1">
    <citation type="submission" date="2014-02" db="EMBL/GenBank/DDBJ databases">
        <title>Draft genome sequence of Lysinibacillus boronitolerans NBRC 103108.</title>
        <authorList>
            <person name="Zhang F."/>
            <person name="Wang G."/>
            <person name="Zhang L."/>
        </authorList>
    </citation>
    <scope>NUCLEOTIDE SEQUENCE [LARGE SCALE GENOMIC DNA]</scope>
    <source>
        <strain evidence="2 3">NBRC 103108</strain>
    </source>
</reference>
<dbReference type="RefSeq" id="WP_036076792.1">
    <property type="nucleotide sequence ID" value="NZ_AVCW01000013.1"/>
</dbReference>
<gene>
    <name evidence="2" type="ORF">CD31_08620</name>
</gene>
<name>A0ABR4Y1S7_9BACI</name>
<evidence type="ECO:0000313" key="3">
    <source>
        <dbReference type="Proteomes" id="UP000030487"/>
    </source>
</evidence>
<dbReference type="InterPro" id="IPR058355">
    <property type="entry name" value="DUF8042"/>
</dbReference>
<protein>
    <recommendedName>
        <fullName evidence="1">DUF8042 domain-containing protein</fullName>
    </recommendedName>
</protein>
<dbReference type="EMBL" id="JPVR01000069">
    <property type="protein sequence ID" value="KGR86933.1"/>
    <property type="molecule type" value="Genomic_DNA"/>
</dbReference>
<keyword evidence="3" id="KW-1185">Reference proteome</keyword>
<organism evidence="2 3">
    <name type="scientific">Lysinibacillus boronitolerans JCM 21713 = 10a = NBRC 103108</name>
    <dbReference type="NCBI Taxonomy" id="1294264"/>
    <lineage>
        <taxon>Bacteria</taxon>
        <taxon>Bacillati</taxon>
        <taxon>Bacillota</taxon>
        <taxon>Bacilli</taxon>
        <taxon>Bacillales</taxon>
        <taxon>Bacillaceae</taxon>
        <taxon>Lysinibacillus</taxon>
    </lineage>
</organism>